<comment type="pathway">
    <text evidence="7">Carotenoid biosynthesis; staphyloxanthin biosynthesis; staphyloxanthin from farnesyl diphosphate: step 4/5.</text>
</comment>
<comment type="caution">
    <text evidence="12">The sequence shown here is derived from an EMBL/GenBank/DDBJ whole genome shotgun (WGS) entry which is preliminary data.</text>
</comment>
<organism evidence="12 13">
    <name type="scientific">Mycobacterium kiyosense</name>
    <dbReference type="NCBI Taxonomy" id="2871094"/>
    <lineage>
        <taxon>Bacteria</taxon>
        <taxon>Bacillati</taxon>
        <taxon>Actinomycetota</taxon>
        <taxon>Actinomycetes</taxon>
        <taxon>Mycobacteriales</taxon>
        <taxon>Mycobacteriaceae</taxon>
        <taxon>Mycobacterium</taxon>
    </lineage>
</organism>
<keyword evidence="2" id="KW-1003">Cell membrane</keyword>
<dbReference type="EMBL" id="BRXE01000050">
    <property type="protein sequence ID" value="GLB84438.1"/>
    <property type="molecule type" value="Genomic_DNA"/>
</dbReference>
<keyword evidence="5" id="KW-0472">Membrane</keyword>
<reference evidence="12" key="1">
    <citation type="submission" date="2022-08" db="EMBL/GenBank/DDBJ databases">
        <title>Mycobacterium kiyosense sp. nov., scotochromogenic slow-glowing species isolated from respiratory specimens.</title>
        <authorList>
            <person name="Fukano H."/>
            <person name="Kazumi Y."/>
            <person name="Sakagami N."/>
            <person name="Ato M."/>
            <person name="Mitarai S."/>
            <person name="Hoshino Y."/>
        </authorList>
    </citation>
    <scope>NUCLEOTIDE SEQUENCE</scope>
    <source>
        <strain evidence="12">1413</strain>
        <strain evidence="11">SRL2020-028</strain>
    </source>
</reference>
<evidence type="ECO:0000313" key="11">
    <source>
        <dbReference type="EMBL" id="GLB84438.1"/>
    </source>
</evidence>
<dbReference type="GeneID" id="83631101"/>
<protein>
    <recommendedName>
        <fullName evidence="9">4,4'-diaponeurosporenoate glycosyltransferase</fullName>
    </recommendedName>
</protein>
<dbReference type="Proteomes" id="UP001064782">
    <property type="component" value="Unassembled WGS sequence"/>
</dbReference>
<evidence type="ECO:0000256" key="3">
    <source>
        <dbReference type="ARBA" id="ARBA00022676"/>
    </source>
</evidence>
<dbReference type="RefSeq" id="WP_236978676.1">
    <property type="nucleotide sequence ID" value="NZ_BRXE01000050.1"/>
</dbReference>
<dbReference type="GO" id="GO:0005886">
    <property type="term" value="C:plasma membrane"/>
    <property type="evidence" value="ECO:0007669"/>
    <property type="project" value="UniProtKB-SubCell"/>
</dbReference>
<comment type="subcellular location">
    <subcellularLocation>
        <location evidence="1">Cell membrane</location>
    </subcellularLocation>
</comment>
<dbReference type="PANTHER" id="PTHR43646">
    <property type="entry name" value="GLYCOSYLTRANSFERASE"/>
    <property type="match status" value="1"/>
</dbReference>
<gene>
    <name evidence="12" type="ORF">Mkiyose1413_36490</name>
    <name evidence="11" type="ORF">SRL2020028_36940</name>
</gene>
<dbReference type="InterPro" id="IPR001173">
    <property type="entry name" value="Glyco_trans_2-like"/>
</dbReference>
<dbReference type="Proteomes" id="UP001165663">
    <property type="component" value="Unassembled WGS sequence"/>
</dbReference>
<sequence>MPTAMPPTYEQVAVVIPAHNERASLPGCLRAMVTAALCVHAPVTIVVVLDASDDDSSDLAGRYGPDVHFVRIDARNVGAARAAGFDYARTLCGTDLAAWYATTDADSTVEPDWLSRQLGCGAEMFLGLVRVADWRPHGLDVVRRYLEAYNKRVDGGHDHVHGANMGFSSRAYWAVGGFRSLSSDEDVDLVARFETAGYRIHRDTAQSVVTSARTKGRAPRGFARHLRSLTSAGRGTAVHPKAGEPA</sequence>
<dbReference type="Gene3D" id="3.90.550.10">
    <property type="entry name" value="Spore Coat Polysaccharide Biosynthesis Protein SpsA, Chain A"/>
    <property type="match status" value="1"/>
</dbReference>
<feature type="domain" description="Glycosyltransferase 2-like" evidence="10">
    <location>
        <begin position="14"/>
        <end position="118"/>
    </location>
</feature>
<evidence type="ECO:0000256" key="6">
    <source>
        <dbReference type="ARBA" id="ARBA00037281"/>
    </source>
</evidence>
<evidence type="ECO:0000313" key="13">
    <source>
        <dbReference type="Proteomes" id="UP001064782"/>
    </source>
</evidence>
<evidence type="ECO:0000256" key="5">
    <source>
        <dbReference type="ARBA" id="ARBA00023136"/>
    </source>
</evidence>
<evidence type="ECO:0000256" key="4">
    <source>
        <dbReference type="ARBA" id="ARBA00022679"/>
    </source>
</evidence>
<keyword evidence="3" id="KW-0328">Glycosyltransferase</keyword>
<dbReference type="SUPFAM" id="SSF53448">
    <property type="entry name" value="Nucleotide-diphospho-sugar transferases"/>
    <property type="match status" value="1"/>
</dbReference>
<accession>A0A9P3Q8X7</accession>
<comment type="similarity">
    <text evidence="8">Belongs to the glycosyltransferase 2 family. CrtQ subfamily.</text>
</comment>
<evidence type="ECO:0000256" key="1">
    <source>
        <dbReference type="ARBA" id="ARBA00004236"/>
    </source>
</evidence>
<evidence type="ECO:0000259" key="10">
    <source>
        <dbReference type="Pfam" id="PF00535"/>
    </source>
</evidence>
<comment type="function">
    <text evidence="6">Catalyzes the glycosylation of 4,4'-diaponeurosporenoate, i.e. the esterification of glucose at the C1'' position with the carboxyl group of 4,4'-diaponeurosporenic acid, to form glycosyl-4,4'-diaponeurosporenoate. This is a step in the biosynthesis of staphyloxanthin, an orange pigment present in most staphylococci strains.</text>
</comment>
<dbReference type="GO" id="GO:0016757">
    <property type="term" value="F:glycosyltransferase activity"/>
    <property type="evidence" value="ECO:0007669"/>
    <property type="project" value="UniProtKB-KW"/>
</dbReference>
<evidence type="ECO:0000313" key="12">
    <source>
        <dbReference type="EMBL" id="GLD31766.1"/>
    </source>
</evidence>
<name>A0A9P3Q8X7_9MYCO</name>
<proteinExistence type="inferred from homology"/>
<keyword evidence="4 12" id="KW-0808">Transferase</keyword>
<dbReference type="EMBL" id="BRZI01000030">
    <property type="protein sequence ID" value="GLD31766.1"/>
    <property type="molecule type" value="Genomic_DNA"/>
</dbReference>
<dbReference type="InterPro" id="IPR029044">
    <property type="entry name" value="Nucleotide-diphossugar_trans"/>
</dbReference>
<evidence type="ECO:0000256" key="2">
    <source>
        <dbReference type="ARBA" id="ARBA00022475"/>
    </source>
</evidence>
<evidence type="ECO:0000256" key="7">
    <source>
        <dbReference type="ARBA" id="ARBA00037904"/>
    </source>
</evidence>
<dbReference type="AlphaFoldDB" id="A0A9P3Q8X7"/>
<dbReference type="PANTHER" id="PTHR43646:SF2">
    <property type="entry name" value="GLYCOSYLTRANSFERASE 2-LIKE DOMAIN-CONTAINING PROTEIN"/>
    <property type="match status" value="1"/>
</dbReference>
<keyword evidence="13" id="KW-1185">Reference proteome</keyword>
<evidence type="ECO:0000256" key="8">
    <source>
        <dbReference type="ARBA" id="ARBA00038120"/>
    </source>
</evidence>
<dbReference type="Pfam" id="PF00535">
    <property type="entry name" value="Glycos_transf_2"/>
    <property type="match status" value="1"/>
</dbReference>
<evidence type="ECO:0000256" key="9">
    <source>
        <dbReference type="ARBA" id="ARBA00040345"/>
    </source>
</evidence>